<dbReference type="PANTHER" id="PTHR34975">
    <property type="entry name" value="SPORE GERMINATION PROTEIN A2"/>
    <property type="match status" value="1"/>
</dbReference>
<feature type="transmembrane region" description="Helical" evidence="8">
    <location>
        <begin position="306"/>
        <end position="326"/>
    </location>
</feature>
<dbReference type="Proteomes" id="UP001057134">
    <property type="component" value="Chromosome"/>
</dbReference>
<feature type="transmembrane region" description="Helical" evidence="8">
    <location>
        <begin position="12"/>
        <end position="32"/>
    </location>
</feature>
<evidence type="ECO:0000256" key="3">
    <source>
        <dbReference type="ARBA" id="ARBA00022448"/>
    </source>
</evidence>
<feature type="transmembrane region" description="Helical" evidence="8">
    <location>
        <begin position="187"/>
        <end position="208"/>
    </location>
</feature>
<dbReference type="Gene3D" id="1.20.1740.10">
    <property type="entry name" value="Amino acid/polyamine transporter I"/>
    <property type="match status" value="1"/>
</dbReference>
<evidence type="ECO:0000313" key="9">
    <source>
        <dbReference type="EMBL" id="UQZ85853.1"/>
    </source>
</evidence>
<evidence type="ECO:0000256" key="6">
    <source>
        <dbReference type="ARBA" id="ARBA00022989"/>
    </source>
</evidence>
<reference evidence="9" key="1">
    <citation type="submission" date="2018-02" db="EMBL/GenBank/DDBJ databases">
        <authorList>
            <person name="Kim S.-K."/>
            <person name="Jung H.-I."/>
            <person name="Lee S.-W."/>
        </authorList>
    </citation>
    <scope>NUCLEOTIDE SEQUENCE</scope>
    <source>
        <strain evidence="9">SK3146</strain>
    </source>
</reference>
<feature type="transmembrane region" description="Helical" evidence="8">
    <location>
        <begin position="220"/>
        <end position="244"/>
    </location>
</feature>
<feature type="transmembrane region" description="Helical" evidence="8">
    <location>
        <begin position="147"/>
        <end position="167"/>
    </location>
</feature>
<dbReference type="Pfam" id="PF03845">
    <property type="entry name" value="Spore_permease"/>
    <property type="match status" value="1"/>
</dbReference>
<gene>
    <name evidence="9" type="primary">yndE_7</name>
    <name evidence="9" type="ORF">SK3146_05143</name>
</gene>
<name>A0ABY4RUX3_9BACL</name>
<dbReference type="PANTHER" id="PTHR34975:SF2">
    <property type="entry name" value="SPORE GERMINATION PROTEIN A2"/>
    <property type="match status" value="1"/>
</dbReference>
<keyword evidence="4" id="KW-0309">Germination</keyword>
<evidence type="ECO:0000256" key="1">
    <source>
        <dbReference type="ARBA" id="ARBA00004141"/>
    </source>
</evidence>
<sequence>MLSNGKISIQQLAVLVILVTVGDSILILPSITTNAAKQDAWLSGIIGIAGGLIVLAIALYASSLKPEFTYVEFTRFLLGSWAGGAVSLLYLLYCLFNAAALLREIGDFITTEMIPETPERAVHFILILVLLYALVRGIEAVARAGEILLPWFGLFIVALIILLLPQAKFVKLLPIMGDGVAPVLRGAVYVASYPFAELSSLLMILPYVKRGKHMRKDFMLAALIGGICVVSVIFVSVVVLGSYITAHQVYPAYGLAKKISIGHFLERLEALLAIVWIISTFFKCTLFCYAFSWGTVQLFNLRSQRFLLIPFGLLLFGLAYCLSPNLTFYNELLEHHWLFWDLTMMLAIPLLLVSVYFARRPRLRGSSSR</sequence>
<keyword evidence="7 8" id="KW-0472">Membrane</keyword>
<evidence type="ECO:0000256" key="2">
    <source>
        <dbReference type="ARBA" id="ARBA00007998"/>
    </source>
</evidence>
<evidence type="ECO:0000256" key="7">
    <source>
        <dbReference type="ARBA" id="ARBA00023136"/>
    </source>
</evidence>
<keyword evidence="3" id="KW-0813">Transport</keyword>
<feature type="transmembrane region" description="Helical" evidence="8">
    <location>
        <begin position="120"/>
        <end position="135"/>
    </location>
</feature>
<reference evidence="9" key="2">
    <citation type="journal article" date="2021" name="J Anim Sci Technol">
        <title>Complete genome sequence of Paenibacillus konkukensis sp. nov. SK3146 as a potential probiotic strain.</title>
        <authorList>
            <person name="Jung H.I."/>
            <person name="Park S."/>
            <person name="Niu K.M."/>
            <person name="Lee S.W."/>
            <person name="Kothari D."/>
            <person name="Yi K.J."/>
            <person name="Kim S.K."/>
        </authorList>
    </citation>
    <scope>NUCLEOTIDE SEQUENCE</scope>
    <source>
        <strain evidence="9">SK3146</strain>
    </source>
</reference>
<evidence type="ECO:0000256" key="8">
    <source>
        <dbReference type="SAM" id="Phobius"/>
    </source>
</evidence>
<protein>
    <submittedName>
        <fullName evidence="9">Spore germination protein YndE</fullName>
    </submittedName>
</protein>
<evidence type="ECO:0000256" key="4">
    <source>
        <dbReference type="ARBA" id="ARBA00022544"/>
    </source>
</evidence>
<feature type="transmembrane region" description="Helical" evidence="8">
    <location>
        <begin position="44"/>
        <end position="64"/>
    </location>
</feature>
<evidence type="ECO:0000256" key="5">
    <source>
        <dbReference type="ARBA" id="ARBA00022692"/>
    </source>
</evidence>
<evidence type="ECO:0000313" key="10">
    <source>
        <dbReference type="Proteomes" id="UP001057134"/>
    </source>
</evidence>
<proteinExistence type="inferred from homology"/>
<feature type="transmembrane region" description="Helical" evidence="8">
    <location>
        <begin position="76"/>
        <end position="100"/>
    </location>
</feature>
<feature type="transmembrane region" description="Helical" evidence="8">
    <location>
        <begin position="338"/>
        <end position="358"/>
    </location>
</feature>
<dbReference type="RefSeq" id="WP_249861441.1">
    <property type="nucleotide sequence ID" value="NZ_CP027059.1"/>
</dbReference>
<feature type="transmembrane region" description="Helical" evidence="8">
    <location>
        <begin position="270"/>
        <end position="294"/>
    </location>
</feature>
<comment type="similarity">
    <text evidence="2">Belongs to the amino acid-polyamine-organocation (APC) superfamily. Spore germination protein (SGP) (TC 2.A.3.9) family.</text>
</comment>
<keyword evidence="6 8" id="KW-1133">Transmembrane helix</keyword>
<dbReference type="EMBL" id="CP027059">
    <property type="protein sequence ID" value="UQZ85853.1"/>
    <property type="molecule type" value="Genomic_DNA"/>
</dbReference>
<organism evidence="9 10">
    <name type="scientific">Paenibacillus konkukensis</name>
    <dbReference type="NCBI Taxonomy" id="2020716"/>
    <lineage>
        <taxon>Bacteria</taxon>
        <taxon>Bacillati</taxon>
        <taxon>Bacillota</taxon>
        <taxon>Bacilli</taxon>
        <taxon>Bacillales</taxon>
        <taxon>Paenibacillaceae</taxon>
        <taxon>Paenibacillus</taxon>
    </lineage>
</organism>
<keyword evidence="5 8" id="KW-0812">Transmembrane</keyword>
<accession>A0ABY4RUX3</accession>
<comment type="subcellular location">
    <subcellularLocation>
        <location evidence="1">Membrane</location>
        <topology evidence="1">Multi-pass membrane protein</topology>
    </subcellularLocation>
</comment>
<keyword evidence="10" id="KW-1185">Reference proteome</keyword>
<dbReference type="InterPro" id="IPR004761">
    <property type="entry name" value="Spore_GerAB"/>
</dbReference>
<dbReference type="NCBIfam" id="TIGR00912">
    <property type="entry name" value="2A0309"/>
    <property type="match status" value="1"/>
</dbReference>